<proteinExistence type="predicted"/>
<dbReference type="EMBL" id="CM023489">
    <property type="protein sequence ID" value="KAH6922888.1"/>
    <property type="molecule type" value="Genomic_DNA"/>
</dbReference>
<reference evidence="1" key="1">
    <citation type="submission" date="2020-05" db="EMBL/GenBank/DDBJ databases">
        <title>Large-scale comparative analyses of tick genomes elucidate their genetic diversity and vector capacities.</title>
        <authorList>
            <person name="Jia N."/>
            <person name="Wang J."/>
            <person name="Shi W."/>
            <person name="Du L."/>
            <person name="Sun Y."/>
            <person name="Zhan W."/>
            <person name="Jiang J."/>
            <person name="Wang Q."/>
            <person name="Zhang B."/>
            <person name="Ji P."/>
            <person name="Sakyi L.B."/>
            <person name="Cui X."/>
            <person name="Yuan T."/>
            <person name="Jiang B."/>
            <person name="Yang W."/>
            <person name="Lam T.T.-Y."/>
            <person name="Chang Q."/>
            <person name="Ding S."/>
            <person name="Wang X."/>
            <person name="Zhu J."/>
            <person name="Ruan X."/>
            <person name="Zhao L."/>
            <person name="Wei J."/>
            <person name="Que T."/>
            <person name="Du C."/>
            <person name="Cheng J."/>
            <person name="Dai P."/>
            <person name="Han X."/>
            <person name="Huang E."/>
            <person name="Gao Y."/>
            <person name="Liu J."/>
            <person name="Shao H."/>
            <person name="Ye R."/>
            <person name="Li L."/>
            <person name="Wei W."/>
            <person name="Wang X."/>
            <person name="Wang C."/>
            <person name="Yang T."/>
            <person name="Huo Q."/>
            <person name="Li W."/>
            <person name="Guo W."/>
            <person name="Chen H."/>
            <person name="Zhou L."/>
            <person name="Ni X."/>
            <person name="Tian J."/>
            <person name="Zhou Y."/>
            <person name="Sheng Y."/>
            <person name="Liu T."/>
            <person name="Pan Y."/>
            <person name="Xia L."/>
            <person name="Li J."/>
            <person name="Zhao F."/>
            <person name="Cao W."/>
        </authorList>
    </citation>
    <scope>NUCLEOTIDE SEQUENCE</scope>
    <source>
        <strain evidence="1">Hyas-2018</strain>
    </source>
</reference>
<dbReference type="Proteomes" id="UP000821845">
    <property type="component" value="Chromosome 9"/>
</dbReference>
<gene>
    <name evidence="1" type="ORF">HPB50_020024</name>
</gene>
<protein>
    <submittedName>
        <fullName evidence="1">Uncharacterized protein</fullName>
    </submittedName>
</protein>
<comment type="caution">
    <text evidence="1">The sequence shown here is derived from an EMBL/GenBank/DDBJ whole genome shotgun (WGS) entry which is preliminary data.</text>
</comment>
<keyword evidence="2" id="KW-1185">Reference proteome</keyword>
<evidence type="ECO:0000313" key="2">
    <source>
        <dbReference type="Proteomes" id="UP000821845"/>
    </source>
</evidence>
<accession>A0ACB7RJU8</accession>
<evidence type="ECO:0000313" key="1">
    <source>
        <dbReference type="EMBL" id="KAH6922888.1"/>
    </source>
</evidence>
<name>A0ACB7RJU8_HYAAI</name>
<organism evidence="1 2">
    <name type="scientific">Hyalomma asiaticum</name>
    <name type="common">Tick</name>
    <dbReference type="NCBI Taxonomy" id="266040"/>
    <lineage>
        <taxon>Eukaryota</taxon>
        <taxon>Metazoa</taxon>
        <taxon>Ecdysozoa</taxon>
        <taxon>Arthropoda</taxon>
        <taxon>Chelicerata</taxon>
        <taxon>Arachnida</taxon>
        <taxon>Acari</taxon>
        <taxon>Parasitiformes</taxon>
        <taxon>Ixodida</taxon>
        <taxon>Ixodoidea</taxon>
        <taxon>Ixodidae</taxon>
        <taxon>Hyalomminae</taxon>
        <taxon>Hyalomma</taxon>
    </lineage>
</organism>
<sequence length="1387" mass="152467">MLVGCTPGAGKAVGLVFVARVLVFWSPFHDPRVHENAPAGVHVTTIRALDESAPGKPVAYSLLDVKDSTYFHLNYLTGNLTTARPITRKVGEKYEVIVAAVSQGVTEVKTMQIEVTVPNQYPPRFEHPVYRAEVHQTRTRPGYRVLQVRAQDPDPVPYNAEVYYRLEAGPESTRALKYLALDGITGEVTLNRSLTDMADAMIAFTVVAEDGGSPTKEDRARVEILVKTISDPQNTRAVVVNETSVRVCWQRPLYGNVSGYVVKYRAVSENITSFVNVTTGAADKCVPVHGLRPWTDYEYRVYAWNGREEGIGSPVDKFATRIDYCLMNVCKHGSCEATDALPGYRCLCDPGFYGDACEHFDPCSENPCKTFGTCVNISHGEYRCDCFTGFSGRNCSDFNPCLLKPSACLHGGVCESNSSHTFTCLCVDGYYGKTCHQYDPCFSSPVLARRPLPERVGCEVQLPVSSGIRRLLSLEQVPHVSTRKVNFAKENINECLSSPCKNRGDCEDGVNSFTCHCTSGYGGPLCELRDTCPEELQQTDKGTFHWQPVPHGSVAKASEYKYARRKCRLLADGQTSWMKVSAQHCRYKSFQAAENITSELEYLTHDPRSIRPEQLRKFADKIEPIVDYAIKDIKIAQAMIHVISNFLALNDSVIEEGDANGVAVEKLVSVVERFTSEVVLGPGALIIENENLVVKAVAWSPKLLSQGQDFLSFSLRSNGDHYLHEDFSGDGDDQDDGDNIVITIPFEALSMAINGTLLAAGEAYRPIHEVEKGPRIAFISYRNDKFFRPSRYGPASLVSTGQVVLSAKIGDRKIENLTDPLVYSYPTYNAERYVCAFWDELRKQWSTAGVTTNQSGNVTVCTSTHMTAFSLLLDPLPGTSMAPHHYRILSLISYVGCIMSIVGLFFTILTYSLFRCLNKDRSGKILLNLCSAMLLLNLAFLLGSLHQRFPRIELCLGTAVATHYFLLACLAWMGIPAAIVGTCLAIDLEPYRSQDDYCVISSKNPWIYYVAFLGISCFILFVNLLVFIMVTRVLFKPRMSGATSKSANHNPTSASGSGVANPLPITAAQVRGAFTVMTLLGVTWIFGVFAVGEARTVFQYVFCVCNSMQGFLIFVVRVLQYPEARAAWSQLATTGTFKKNRGAGPQAASWCAYSNPKRNSHSSMVRVTSNSTDSTSTVVFNSNMWNKGTGSGGPPGARDTPTRLSRFSSVGSLLKNCNLQKADKNTSTLNRKEKATSKASEDEFGAKQNHKGFYASEDHVTSLVPDLYAGQEHQIKSNSVTAPDPMRYIDDDSRSTMTTLGLGANQKAHILFAYTGSTFQRSSPVPASTPKIPELPRSWNAAVPTVVAGPIDAIVPDQDSIRGSTRMMTTEETSFVTSEGESIAVAS</sequence>